<organism evidence="3 4">
    <name type="scientific">Aquimarina algicola</name>
    <dbReference type="NCBI Taxonomy" id="2589995"/>
    <lineage>
        <taxon>Bacteria</taxon>
        <taxon>Pseudomonadati</taxon>
        <taxon>Bacteroidota</taxon>
        <taxon>Flavobacteriia</taxon>
        <taxon>Flavobacteriales</taxon>
        <taxon>Flavobacteriaceae</taxon>
        <taxon>Aquimarina</taxon>
    </lineage>
</organism>
<dbReference type="Gene3D" id="2.60.120.260">
    <property type="entry name" value="Galactose-binding domain-like"/>
    <property type="match status" value="1"/>
</dbReference>
<reference evidence="3 4" key="1">
    <citation type="submission" date="2019-06" db="EMBL/GenBank/DDBJ databases">
        <authorList>
            <person name="Meng X."/>
        </authorList>
    </citation>
    <scope>NUCLEOTIDE SEQUENCE [LARGE SCALE GENOMIC DNA]</scope>
    <source>
        <strain evidence="3 4">M625</strain>
    </source>
</reference>
<dbReference type="InterPro" id="IPR026341">
    <property type="entry name" value="T9SS_type_B"/>
</dbReference>
<dbReference type="OrthoDB" id="607469at2"/>
<comment type="caution">
    <text evidence="3">The sequence shown here is derived from an EMBL/GenBank/DDBJ whole genome shotgun (WGS) entry which is preliminary data.</text>
</comment>
<dbReference type="Pfam" id="PF13573">
    <property type="entry name" value="SprB"/>
    <property type="match status" value="4"/>
</dbReference>
<evidence type="ECO:0000313" key="3">
    <source>
        <dbReference type="EMBL" id="TPN87446.1"/>
    </source>
</evidence>
<evidence type="ECO:0000256" key="2">
    <source>
        <dbReference type="SAM" id="SignalP"/>
    </source>
</evidence>
<dbReference type="EMBL" id="VFWZ01000002">
    <property type="protein sequence ID" value="TPN87446.1"/>
    <property type="molecule type" value="Genomic_DNA"/>
</dbReference>
<dbReference type="InterPro" id="IPR047589">
    <property type="entry name" value="DUF11_rpt"/>
</dbReference>
<feature type="signal peptide" evidence="2">
    <location>
        <begin position="1"/>
        <end position="27"/>
    </location>
</feature>
<dbReference type="RefSeq" id="WP_140592088.1">
    <property type="nucleotide sequence ID" value="NZ_VFWZ01000002.1"/>
</dbReference>
<evidence type="ECO:0000313" key="4">
    <source>
        <dbReference type="Proteomes" id="UP000315540"/>
    </source>
</evidence>
<evidence type="ECO:0000256" key="1">
    <source>
        <dbReference type="SAM" id="MobiDB-lite"/>
    </source>
</evidence>
<dbReference type="Proteomes" id="UP000315540">
    <property type="component" value="Unassembled WGS sequence"/>
</dbReference>
<feature type="compositionally biased region" description="Basic and acidic residues" evidence="1">
    <location>
        <begin position="262"/>
        <end position="274"/>
    </location>
</feature>
<dbReference type="InterPro" id="IPR025667">
    <property type="entry name" value="SprB_repeat"/>
</dbReference>
<sequence length="3404" mass="363250">MKVTHCKKPSLGTVILILLITSFNLYAQDCLTVDNIGKGDHDNDMICDLYDLDDDNDGILDDVECGFEKTILNGSFEVDKLVAPRRWGLVRDSKVVGWQSSLSSRLIEFWGKDFQRIVAPDQDIIIELNSTNPSAVYQRLNIQPGDRIIWSVYHKGRRGVDKASVRIGTSLATAPVQQIMTTGRSNWKHYVGSYTVPAGQTNTLFILESVSTDRNHRSIGNLVDNVQVFLVKKCPDFDSDGIPNDKDLDSDNDGVYDVVEAGGRDDNDDGKADDTDNNTDNSTTYGIPSSARDGITPIDIGNDGTPDFLNLDSDSDGCSDADEAYNDPDADGNDTGVYGVDPATVSSDGLVTTAPYTDPVVIDYPVLKVKKRILNSSGNDITGGVVDLGEQVYYELTIENQGGEDIIDAVIKDEIPDNVSFRSGSFEADSGITPSYNATKREVEIIIDNTVIEKDDSPIQVRFKIDIPSSCIDLRDACSNEIKNTAFVTYTGKDSMTIIRDQESILSQDACLFDVEGASVFTIDVSRCDNNYEAFICTGPVDIAAGSGFNSYTWTNLDTGAVIGRRQNITISNGGRYKVDKVSTTGCTNLSEIWTVKAFNTIQNPVIAIAESAGVNGNVRTCPVTAEKFPELFLCGKDDEIYLNPPFVGANSITWERLDATACPSVPRDEDCPTVASACDSEWVQVANGSDFTIKESGEYRINASFDGGCTIPFYFNVYKNSFEPNLVLIQDVVCTEKGILSVQNSSNQYEYQLETPSGKILPVTGDVNDPDSNGYQDLSEFSGLTEKGNYKVNVRQKNGLPTACVFTATRLVNTPDPTAVITATAPECPSDTGEVLINVENGVLNYTYTVSSTTNTFTATEGPTTETNHTFTGLNPDTYTVEVLSYDGSCVDTQNVIVKESPAFSAVASLKKDLSCNVNYQPDPLVTSPAFDPDQFTALVKVNITGGSGSYRFSTSNTMTPVLSPEVSTTDEFRFTSAGVYTIFVEDLTTKCIIPAGSVTVSTYDPVSVSMTPVTAKCPGNDGSLVVNVTSGKGPFIYILDSSTFTAALNETTHTFNNVKPGSHNVLVIDRFGCQSNAASTTLEAPKAIEADIAITQEYRCDATGKPEQTATISVTNPKNGNGSYEYSIDGVDFSNTSGVFTGLKDGVYAVYIRDTDTHICPVNLGSLTVNPLQQVIDLDFNFSQVECPALTSDVTITPTATNAATAFEYRITAPALQVKPWQTSNMFKNLPAGTTYTFEARTTTDGCIYTENVALQNIDIIAVKPTVTKRPTCNTDTDGIISFTVTDIDFATTSYDYEVSGGTISGTITGNAVTARTTPVNGLGAGMYTITVTDTTTKCTATGNITITEPGAIAIDKIDVKPLTCINDAIVTVTASGGNGGIEFELKDGSNTTVAGPQKSNKFTIDKADTYTIIAKDNQSCSIDDTVIITTPPVLSATIENTSDLCYDTTDQSRLDISVSGGKAPFHYSVNKGAQQLIAGTTFSIANLLPDTYAIVITDANGCDVTLNKTIANTLLANAKLTKNLDCTGTPNATIDITNTGGTGPFMIEVSTDNGATYTSVSGGSPFSTNTAGTYIFKVKDNNDCEAITNRVVVEPTEIPALSATKINTPTCVGNADGSIEFTIDPSLGTPPYKINFNGAGFSNQTSYAGLAAGPYTYVIQDAKECKTTVLSVTVPDPAPITIGKLDKKDISCNEVTGVTKEGEVTLTGVSGGTGTYDYTLVTLDDKVVPVAGNPTLATTASTITFDNLAFGDYILRIVDSNGCKTEANFNIATKAIFTVTESAPTISCVGGVTIDITVTDGTGPFQIREYPSGTFGNLNGTTLPSSGDTNIRTHQISGLDFNTPFTYEILDTTTNCTDIRTIKPQPSPSSISIAIIETASSCNAADNGKVSYEITGYSGNELTYRLYSIVDLNTEITSGYTFSNGTIQSGPTGAAATGEITSFAPGTYQLRVFETDAGLAAPCNTAMQFTITEPEPVKLQKVSQKDGFCTKNPEVIVIATGGNGNFTYTANDGLMDIASNTNGIFNTLPQGTYTIRVEDQKMCTTSTVSVTLNTIADPVINPIASYDQCIFGSSYTFTAHATGAGQLAYSIDGVSFVDDGASHDFTVNAPGNYTISVRDVNGCITTETMVIYEDLIVNADFDNEPTCTTGDDIVATVAGGSDYTTNPTNFTFTLSGTDISGSTVNRTQTGNHIFTGVLAGDYELEVTDTGVNASGCSAKTKTTRVYTNPVLVLSDTEDISCAAANDGSILVALQSGTDTDHPFTYQLFDAITSTQVGSDQTDNPLFKNIAAGEYNVTVTSVFGCKNTLGPIEIKAPAILNAVATPTDYNCNASNAEVLPDIVVDITGGTAPYQLSYTGAASGTGLGVTGSQYTIDASTPGNYTITVKDKNNCTFTHAVIIIPDHPDMTATNVTTVTPANCNTNTETVTVSVTGGKGPFNFVEMSSAVTAQNNIASGGTMTTSGPFSLPKVGNYVFEIYDQGTGCSIITDTYAVVAYDTIEGVIVNGNNVSCANVLPPDGSIALMVSGHTGNYNYKVRNLTTGTMTNGTGDTTVNNPLLITGLEAGNLQVTVEDPTTGCDDDTNIYTISAPAAMDVSIKLITAGYCSSDNDAIIETVVTGGAGDFEYRLEDSSGTPIAPYATYTDDPLFESLNPATAGTTYQVRVKDKNGCEATEQITIVPPTEITILSAPDSTLSCVDSTDGVITVRASGGQGAGNYSFTLTYPDGSKSTDVTSATDSYSFTGLPKGEYIVTVFDNLNCEDSKTVTITTLPEVTNTVRTIATPSCTNPTAKIQVTGAGGTPPYQFSTDGITYVTGSNPYTFTGLTEGDYAFYVRDDNGCVSKVSNTVPVRRVADLVVTPDYGNTELLCFADTEGSINATVTGGLGDYMYMLQGTDYLGNNISRGPQNRSFFGNLAAGTYTYKVTSKDCTAKDIVFDIKQPTEFKGNVTPKNPTCFFEEDGSITVNVSGGTAGGYIYSLVNSADEALFTFINDNIDGVVGQHEFKNLASDTYRIEVTDAKGCSIFFNDIKIEDPAIIDVQLISTKPEFCAGDSNGSATVSITSRNPSGSVATSYLWSINGEGSTFIPVADPTNLVISDLPGGETELLIKDATNTDNCPKRFVINIQPGIALEGELTSSVECPERDQETGDVIAPATYTVRFEVSEETSREEIIYTLKGINGTPDPANNQNMNGIFTVTHGEYQGYMMNASGCERAVDTITVEEYIPLSKPAVQTTNNTSDVNEYEILTEGGTGEYTYFVTFISGDGVEQELESNIFFIRNSGEYSIRVVDATGCSVEKTHRLSYINLIIPNYFTLDSNGGRGWYPDQTGYNEGTPSLLEKIEVQIFDRYGRLLANYKGDQRNNGWKGFHQGRSLPSGDYWYMIVLNDRDQREFTGHFTLFRK</sequence>
<proteinExistence type="predicted"/>
<keyword evidence="4" id="KW-1185">Reference proteome</keyword>
<accession>A0A504J957</accession>
<protein>
    <submittedName>
        <fullName evidence="3">T9SS type B sorting domain-containing protein</fullName>
    </submittedName>
</protein>
<dbReference type="NCBIfam" id="TIGR04131">
    <property type="entry name" value="Bac_Flav_CTERM"/>
    <property type="match status" value="1"/>
</dbReference>
<gene>
    <name evidence="3" type="ORF">FHK87_07645</name>
</gene>
<dbReference type="Pfam" id="PF13585">
    <property type="entry name" value="CHU_C"/>
    <property type="match status" value="1"/>
</dbReference>
<dbReference type="NCBIfam" id="TIGR01451">
    <property type="entry name" value="B_ant_repeat"/>
    <property type="match status" value="1"/>
</dbReference>
<feature type="region of interest" description="Disordered" evidence="1">
    <location>
        <begin position="240"/>
        <end position="318"/>
    </location>
</feature>
<name>A0A504J957_9FLAO</name>
<dbReference type="Gene3D" id="2.60.40.740">
    <property type="match status" value="1"/>
</dbReference>
<keyword evidence="2" id="KW-0732">Signal</keyword>
<feature type="chain" id="PRO_5021459414" evidence="2">
    <location>
        <begin position="28"/>
        <end position="3404"/>
    </location>
</feature>